<dbReference type="InterPro" id="IPR008271">
    <property type="entry name" value="Ser/Thr_kinase_AS"/>
</dbReference>
<feature type="domain" description="Protein kinase" evidence="11">
    <location>
        <begin position="61"/>
        <end position="407"/>
    </location>
</feature>
<dbReference type="GO" id="GO:0050684">
    <property type="term" value="P:regulation of mRNA processing"/>
    <property type="evidence" value="ECO:0007669"/>
    <property type="project" value="TreeGrafter"/>
</dbReference>
<evidence type="ECO:0000256" key="7">
    <source>
        <dbReference type="ARBA" id="ARBA00047899"/>
    </source>
</evidence>
<evidence type="ECO:0000256" key="3">
    <source>
        <dbReference type="ARBA" id="ARBA00022679"/>
    </source>
</evidence>
<evidence type="ECO:0000313" key="12">
    <source>
        <dbReference type="EMBL" id="RSM09526.1"/>
    </source>
</evidence>
<dbReference type="SUPFAM" id="SSF56112">
    <property type="entry name" value="Protein kinase-like (PK-like)"/>
    <property type="match status" value="1"/>
</dbReference>
<feature type="binding site" evidence="9">
    <location>
        <position position="90"/>
    </location>
    <ligand>
        <name>ATP</name>
        <dbReference type="ChEBI" id="CHEBI:30616"/>
    </ligand>
</feature>
<evidence type="ECO:0000256" key="5">
    <source>
        <dbReference type="ARBA" id="ARBA00022777"/>
    </source>
</evidence>
<dbReference type="PANTHER" id="PTHR47634">
    <property type="entry name" value="PROTEIN KINASE DOMAIN-CONTAINING PROTEIN-RELATED"/>
    <property type="match status" value="1"/>
</dbReference>
<dbReference type="AlphaFoldDB" id="A0A428U5N1"/>
<evidence type="ECO:0000259" key="11">
    <source>
        <dbReference type="PROSITE" id="PS50011"/>
    </source>
</evidence>
<dbReference type="EC" id="2.7.11.1" evidence="1"/>
<evidence type="ECO:0000256" key="8">
    <source>
        <dbReference type="ARBA" id="ARBA00048679"/>
    </source>
</evidence>
<dbReference type="Gene3D" id="3.30.200.20">
    <property type="entry name" value="Phosphorylase Kinase, domain 1"/>
    <property type="match status" value="1"/>
</dbReference>
<evidence type="ECO:0000256" key="9">
    <source>
        <dbReference type="PROSITE-ProRule" id="PRU10141"/>
    </source>
</evidence>
<keyword evidence="5" id="KW-0418">Kinase</keyword>
<dbReference type="GO" id="GO:0005634">
    <property type="term" value="C:nucleus"/>
    <property type="evidence" value="ECO:0007669"/>
    <property type="project" value="TreeGrafter"/>
</dbReference>
<dbReference type="InterPro" id="IPR051334">
    <property type="entry name" value="SRPK"/>
</dbReference>
<dbReference type="InterPro" id="IPR017441">
    <property type="entry name" value="Protein_kinase_ATP_BS"/>
</dbReference>
<keyword evidence="6 9" id="KW-0067">ATP-binding</keyword>
<evidence type="ECO:0000256" key="6">
    <source>
        <dbReference type="ARBA" id="ARBA00022840"/>
    </source>
</evidence>
<keyword evidence="13" id="KW-1185">Reference proteome</keyword>
<keyword evidence="2 10" id="KW-0723">Serine/threonine-protein kinase</keyword>
<keyword evidence="3" id="KW-0808">Transferase</keyword>
<dbReference type="GO" id="GO:0000245">
    <property type="term" value="P:spliceosomal complex assembly"/>
    <property type="evidence" value="ECO:0007669"/>
    <property type="project" value="TreeGrafter"/>
</dbReference>
<dbReference type="Gene3D" id="1.10.510.10">
    <property type="entry name" value="Transferase(Phosphotransferase) domain 1"/>
    <property type="match status" value="1"/>
</dbReference>
<dbReference type="InterPro" id="IPR011009">
    <property type="entry name" value="Kinase-like_dom_sf"/>
</dbReference>
<comment type="caution">
    <text evidence="12">The sequence shown here is derived from an EMBL/GenBank/DDBJ whole genome shotgun (WGS) entry which is preliminary data.</text>
</comment>
<evidence type="ECO:0000313" key="13">
    <source>
        <dbReference type="Proteomes" id="UP000287144"/>
    </source>
</evidence>
<keyword evidence="4 9" id="KW-0547">Nucleotide-binding</keyword>
<organism evidence="12 13">
    <name type="scientific">Fusarium oligoseptatum</name>
    <dbReference type="NCBI Taxonomy" id="2604345"/>
    <lineage>
        <taxon>Eukaryota</taxon>
        <taxon>Fungi</taxon>
        <taxon>Dikarya</taxon>
        <taxon>Ascomycota</taxon>
        <taxon>Pezizomycotina</taxon>
        <taxon>Sordariomycetes</taxon>
        <taxon>Hypocreomycetidae</taxon>
        <taxon>Hypocreales</taxon>
        <taxon>Nectriaceae</taxon>
        <taxon>Fusarium</taxon>
        <taxon>Fusarium solani species complex</taxon>
    </lineage>
</organism>
<dbReference type="SMART" id="SM00220">
    <property type="entry name" value="S_TKc"/>
    <property type="match status" value="1"/>
</dbReference>
<dbReference type="PANTHER" id="PTHR47634:SF9">
    <property type="entry name" value="PROTEIN KINASE DOMAIN-CONTAINING PROTEIN-RELATED"/>
    <property type="match status" value="1"/>
</dbReference>
<comment type="similarity">
    <text evidence="10">Belongs to the protein kinase superfamily.</text>
</comment>
<dbReference type="EMBL" id="NKCK01000028">
    <property type="protein sequence ID" value="RSM09526.1"/>
    <property type="molecule type" value="Genomic_DNA"/>
</dbReference>
<proteinExistence type="inferred from homology"/>
<dbReference type="PROSITE" id="PS50011">
    <property type="entry name" value="PROTEIN_KINASE_DOM"/>
    <property type="match status" value="1"/>
</dbReference>
<reference evidence="12 13" key="1">
    <citation type="submission" date="2017-06" db="EMBL/GenBank/DDBJ databases">
        <title>Comparative genomic analysis of Ambrosia Fusariam Clade fungi.</title>
        <authorList>
            <person name="Stajich J.E."/>
            <person name="Carrillo J."/>
            <person name="Kijimoto T."/>
            <person name="Eskalen A."/>
            <person name="O'Donnell K."/>
            <person name="Kasson M."/>
        </authorList>
    </citation>
    <scope>NUCLEOTIDE SEQUENCE [LARGE SCALE GENOMIC DNA]</scope>
    <source>
        <strain evidence="12 13">NRRL62579</strain>
    </source>
</reference>
<dbReference type="GO" id="GO:0004674">
    <property type="term" value="F:protein serine/threonine kinase activity"/>
    <property type="evidence" value="ECO:0007669"/>
    <property type="project" value="UniProtKB-KW"/>
</dbReference>
<dbReference type="GO" id="GO:0005737">
    <property type="term" value="C:cytoplasm"/>
    <property type="evidence" value="ECO:0007669"/>
    <property type="project" value="TreeGrafter"/>
</dbReference>
<dbReference type="GO" id="GO:0005524">
    <property type="term" value="F:ATP binding"/>
    <property type="evidence" value="ECO:0007669"/>
    <property type="project" value="UniProtKB-UniRule"/>
</dbReference>
<dbReference type="Pfam" id="PF00069">
    <property type="entry name" value="Pkinase"/>
    <property type="match status" value="2"/>
</dbReference>
<accession>A0A428U5N1</accession>
<evidence type="ECO:0000256" key="1">
    <source>
        <dbReference type="ARBA" id="ARBA00012513"/>
    </source>
</evidence>
<evidence type="ECO:0000256" key="2">
    <source>
        <dbReference type="ARBA" id="ARBA00022527"/>
    </source>
</evidence>
<comment type="catalytic activity">
    <reaction evidence="8">
        <text>L-seryl-[protein] + ATP = O-phospho-L-seryl-[protein] + ADP + H(+)</text>
        <dbReference type="Rhea" id="RHEA:17989"/>
        <dbReference type="Rhea" id="RHEA-COMP:9863"/>
        <dbReference type="Rhea" id="RHEA-COMP:11604"/>
        <dbReference type="ChEBI" id="CHEBI:15378"/>
        <dbReference type="ChEBI" id="CHEBI:29999"/>
        <dbReference type="ChEBI" id="CHEBI:30616"/>
        <dbReference type="ChEBI" id="CHEBI:83421"/>
        <dbReference type="ChEBI" id="CHEBI:456216"/>
        <dbReference type="EC" id="2.7.11.1"/>
    </reaction>
</comment>
<dbReference type="PROSITE" id="PS00108">
    <property type="entry name" value="PROTEIN_KINASE_ST"/>
    <property type="match status" value="1"/>
</dbReference>
<dbReference type="InterPro" id="IPR000719">
    <property type="entry name" value="Prot_kinase_dom"/>
</dbReference>
<evidence type="ECO:0000256" key="10">
    <source>
        <dbReference type="RuleBase" id="RU000304"/>
    </source>
</evidence>
<dbReference type="STRING" id="1325735.A0A428U5N1"/>
<dbReference type="PROSITE" id="PS00107">
    <property type="entry name" value="PROTEIN_KINASE_ATP"/>
    <property type="match status" value="1"/>
</dbReference>
<sequence length="411" mass="47269">MRASFLSRLRWPGRPWKPLTFSNPNFTRIPLHQRVEEERLPDYIASRYYPVRIGGILRDRYQIVGKLGFGTTSTVWLARDLEGRQHVALKLFVNSKSMGEHLDHELTIYKRISKSSTKHPGRGAVRELLDSFDVVGPDGCHRCLVHPPLNESMLTFLYRNPVRRLPAPVLAFTLYRLFLALDFLHTECQVIHTDIKADNIMFGVEEDSIFSDFEEQELVDPSPRKIVDGRAIYLSRKLRLPKTWGAPVLCDFGSAVAGDIEHTEDIQPDIYRAPEVILEAPWSYEVDIWNTGCMIWDLFEGGHLFTGRDPEHQTYRSRAHLAEVIALLGQPPQELLQSGKSSHKFFTDQGNFRADIIPLPDRISLEEKETSLEGESQRRFLAMMGKMLCWDPLKRSSAKALAEDEWIMEHM</sequence>
<comment type="catalytic activity">
    <reaction evidence="7">
        <text>L-threonyl-[protein] + ATP = O-phospho-L-threonyl-[protein] + ADP + H(+)</text>
        <dbReference type="Rhea" id="RHEA:46608"/>
        <dbReference type="Rhea" id="RHEA-COMP:11060"/>
        <dbReference type="Rhea" id="RHEA-COMP:11605"/>
        <dbReference type="ChEBI" id="CHEBI:15378"/>
        <dbReference type="ChEBI" id="CHEBI:30013"/>
        <dbReference type="ChEBI" id="CHEBI:30616"/>
        <dbReference type="ChEBI" id="CHEBI:61977"/>
        <dbReference type="ChEBI" id="CHEBI:456216"/>
        <dbReference type="EC" id="2.7.11.1"/>
    </reaction>
</comment>
<dbReference type="Proteomes" id="UP000287144">
    <property type="component" value="Unassembled WGS sequence"/>
</dbReference>
<name>A0A428U5N1_9HYPO</name>
<protein>
    <recommendedName>
        <fullName evidence="1">non-specific serine/threonine protein kinase</fullName>
        <ecNumber evidence="1">2.7.11.1</ecNumber>
    </recommendedName>
</protein>
<evidence type="ECO:0000256" key="4">
    <source>
        <dbReference type="ARBA" id="ARBA00022741"/>
    </source>
</evidence>
<gene>
    <name evidence="12" type="ORF">CEP52_004052</name>
</gene>